<dbReference type="EC" id="3.4.19.12" evidence="9"/>
<proteinExistence type="predicted"/>
<dbReference type="Pfam" id="PF21403">
    <property type="entry name" value="OTU1_UBXL"/>
    <property type="match status" value="1"/>
</dbReference>
<dbReference type="GO" id="GO:0036503">
    <property type="term" value="P:ERAD pathway"/>
    <property type="evidence" value="ECO:0007669"/>
    <property type="project" value="TreeGrafter"/>
</dbReference>
<comment type="function">
    <text evidence="9">Hydrolase that can remove conjugated ubiquitin from proteins and may therefore play an important regulatory role at the level of protein turnover by preventing degradation.</text>
</comment>
<dbReference type="InterPro" id="IPR029071">
    <property type="entry name" value="Ubiquitin-like_domsf"/>
</dbReference>
<evidence type="ECO:0000256" key="5">
    <source>
        <dbReference type="ARBA" id="ARBA00022786"/>
    </source>
</evidence>
<evidence type="ECO:0000313" key="14">
    <source>
        <dbReference type="EMBL" id="GBP18856.1"/>
    </source>
</evidence>
<comment type="subcellular location">
    <subcellularLocation>
        <location evidence="9">Cytoplasm</location>
    </subcellularLocation>
</comment>
<feature type="region of interest" description="Disordered" evidence="10">
    <location>
        <begin position="86"/>
        <end position="106"/>
    </location>
</feature>
<comment type="catalytic activity">
    <reaction evidence="1 9">
        <text>Thiol-dependent hydrolysis of ester, thioester, amide, peptide and isopeptide bonds formed by the C-terminal Gly of ubiquitin (a 76-residue protein attached to proteins as an intracellular targeting signal).</text>
        <dbReference type="EC" id="3.4.19.12"/>
    </reaction>
</comment>
<keyword evidence="6 9" id="KW-0378">Hydrolase</keyword>
<dbReference type="Pfam" id="PF02338">
    <property type="entry name" value="OTU"/>
    <property type="match status" value="1"/>
</dbReference>
<evidence type="ECO:0000259" key="13">
    <source>
        <dbReference type="PROSITE" id="PS50802"/>
    </source>
</evidence>
<evidence type="ECO:0000313" key="15">
    <source>
        <dbReference type="Proteomes" id="UP000299102"/>
    </source>
</evidence>
<comment type="caution">
    <text evidence="14">The sequence shown here is derived from an EMBL/GenBank/DDBJ whole genome shotgun (WGS) entry which is preliminary data.</text>
</comment>
<feature type="domain" description="Ubiquitin-like" evidence="12">
    <location>
        <begin position="4"/>
        <end position="77"/>
    </location>
</feature>
<evidence type="ECO:0000259" key="11">
    <source>
        <dbReference type="PROSITE" id="PS50033"/>
    </source>
</evidence>
<keyword evidence="5 9" id="KW-0833">Ubl conjugation pathway</keyword>
<sequence length="427" mass="47059">MAVLAFKVQSKNGQQVLKELTSNSDVGELKMFLSSISGVSVERILLLSGYPPKPVDISDDQKTLSEIGLSSGQTLIVEEQIQVNSEKNSAKNKEHEPSLPIVNGDISNENTESCRPGILMKKVVPSDNSCLFTSIGFVLNGKIDTTVHTLMRQIIAMEVASDLDTYNEAMLGRPNAEYCQWIQHPSSWGGAIEVAILSRYYGMEMAVVDTLNAIINRFGEDKNYGQRVFLLFDGVHYDPLYLEQSDGGIQTMFPIEDMEVYYEAEQLAVEAKSSRQFTDLNKFTLKCMICHTLLKGQSEAQNHAKETMHTSFGEASATSDGLAPEGASQTKKFCLQVIKTRPRKPDVADVHEWCSAATATAELRAHRPSELVAYALSITSCPSVSAGCCEETRGESRRPGVDCTCHLFCFLGASRAIQIFIRQNIMA</sequence>
<dbReference type="GO" id="GO:0008270">
    <property type="term" value="F:zinc ion binding"/>
    <property type="evidence" value="ECO:0007669"/>
    <property type="project" value="UniProtKB-KW"/>
</dbReference>
<dbReference type="PROSITE" id="PS50033">
    <property type="entry name" value="UBX"/>
    <property type="match status" value="1"/>
</dbReference>
<keyword evidence="9" id="KW-0963">Cytoplasm</keyword>
<dbReference type="PANTHER" id="PTHR13312:SF0">
    <property type="entry name" value="UBIQUITIN THIOESTERASE OTU1"/>
    <property type="match status" value="1"/>
</dbReference>
<dbReference type="STRING" id="151549.A0A4C1TZ32"/>
<feature type="domain" description="OTU" evidence="13">
    <location>
        <begin position="119"/>
        <end position="243"/>
    </location>
</feature>
<name>A0A4C1TZ32_EUMVA</name>
<keyword evidence="15" id="KW-1185">Reference proteome</keyword>
<dbReference type="InterPro" id="IPR048857">
    <property type="entry name" value="OTU1_Ubl"/>
</dbReference>
<dbReference type="InterPro" id="IPR057766">
    <property type="entry name" value="Znf-C2H2_OTU1-like_C"/>
</dbReference>
<dbReference type="Gene3D" id="3.90.70.80">
    <property type="match status" value="1"/>
</dbReference>
<dbReference type="InterPro" id="IPR000626">
    <property type="entry name" value="Ubiquitin-like_dom"/>
</dbReference>
<dbReference type="SUPFAM" id="SSF54236">
    <property type="entry name" value="Ubiquitin-like"/>
    <property type="match status" value="1"/>
</dbReference>
<evidence type="ECO:0000259" key="12">
    <source>
        <dbReference type="PROSITE" id="PS50053"/>
    </source>
</evidence>
<keyword evidence="3" id="KW-0479">Metal-binding</keyword>
<evidence type="ECO:0000256" key="2">
    <source>
        <dbReference type="ARBA" id="ARBA00022670"/>
    </source>
</evidence>
<dbReference type="PROSITE" id="PS50802">
    <property type="entry name" value="OTU"/>
    <property type="match status" value="1"/>
</dbReference>
<evidence type="ECO:0000256" key="6">
    <source>
        <dbReference type="ARBA" id="ARBA00022801"/>
    </source>
</evidence>
<dbReference type="GO" id="GO:0004843">
    <property type="term" value="F:cysteine-type deubiquitinase activity"/>
    <property type="evidence" value="ECO:0007669"/>
    <property type="project" value="UniProtKB-UniRule"/>
</dbReference>
<protein>
    <recommendedName>
        <fullName evidence="9">Ubiquitin thioesterase OTU</fullName>
        <ecNumber evidence="9">3.4.19.12</ecNumber>
    </recommendedName>
</protein>
<evidence type="ECO:0000256" key="10">
    <source>
        <dbReference type="SAM" id="MobiDB-lite"/>
    </source>
</evidence>
<dbReference type="EMBL" id="BGZK01000102">
    <property type="protein sequence ID" value="GBP18856.1"/>
    <property type="molecule type" value="Genomic_DNA"/>
</dbReference>
<dbReference type="PROSITE" id="PS50053">
    <property type="entry name" value="UBIQUITIN_2"/>
    <property type="match status" value="1"/>
</dbReference>
<evidence type="ECO:0000256" key="9">
    <source>
        <dbReference type="RuleBase" id="RU367104"/>
    </source>
</evidence>
<dbReference type="GO" id="GO:0005634">
    <property type="term" value="C:nucleus"/>
    <property type="evidence" value="ECO:0007669"/>
    <property type="project" value="TreeGrafter"/>
</dbReference>
<accession>A0A4C1TZ32</accession>
<keyword evidence="7 9" id="KW-0788">Thiol protease</keyword>
<dbReference type="InterPro" id="IPR001012">
    <property type="entry name" value="UBX_dom"/>
</dbReference>
<dbReference type="PANTHER" id="PTHR13312">
    <property type="entry name" value="HIV-INDUCED PROTEIN-7-LIKE PROTEASE"/>
    <property type="match status" value="1"/>
</dbReference>
<evidence type="ECO:0000256" key="1">
    <source>
        <dbReference type="ARBA" id="ARBA00000707"/>
    </source>
</evidence>
<evidence type="ECO:0000256" key="7">
    <source>
        <dbReference type="ARBA" id="ARBA00022807"/>
    </source>
</evidence>
<keyword evidence="4" id="KW-0863">Zinc-finger</keyword>
<evidence type="ECO:0000256" key="8">
    <source>
        <dbReference type="ARBA" id="ARBA00022833"/>
    </source>
</evidence>
<feature type="domain" description="UBX" evidence="11">
    <location>
        <begin position="1"/>
        <end position="77"/>
    </location>
</feature>
<dbReference type="InterPro" id="IPR003323">
    <property type="entry name" value="OTU_dom"/>
</dbReference>
<dbReference type="CDD" id="cd17059">
    <property type="entry name" value="Ubl_OTU1"/>
    <property type="match status" value="1"/>
</dbReference>
<dbReference type="CDD" id="cd22745">
    <property type="entry name" value="OTU_OTU1"/>
    <property type="match status" value="1"/>
</dbReference>
<organism evidence="14 15">
    <name type="scientific">Eumeta variegata</name>
    <name type="common">Bagworm moth</name>
    <name type="synonym">Eumeta japonica</name>
    <dbReference type="NCBI Taxonomy" id="151549"/>
    <lineage>
        <taxon>Eukaryota</taxon>
        <taxon>Metazoa</taxon>
        <taxon>Ecdysozoa</taxon>
        <taxon>Arthropoda</taxon>
        <taxon>Hexapoda</taxon>
        <taxon>Insecta</taxon>
        <taxon>Pterygota</taxon>
        <taxon>Neoptera</taxon>
        <taxon>Endopterygota</taxon>
        <taxon>Lepidoptera</taxon>
        <taxon>Glossata</taxon>
        <taxon>Ditrysia</taxon>
        <taxon>Tineoidea</taxon>
        <taxon>Psychidae</taxon>
        <taxon>Oiketicinae</taxon>
        <taxon>Eumeta</taxon>
    </lineage>
</organism>
<dbReference type="GO" id="GO:0005829">
    <property type="term" value="C:cytosol"/>
    <property type="evidence" value="ECO:0007669"/>
    <property type="project" value="TreeGrafter"/>
</dbReference>
<dbReference type="SUPFAM" id="SSF54001">
    <property type="entry name" value="Cysteine proteinases"/>
    <property type="match status" value="1"/>
</dbReference>
<reference evidence="14 15" key="1">
    <citation type="journal article" date="2019" name="Commun. Biol.">
        <title>The bagworm genome reveals a unique fibroin gene that provides high tensile strength.</title>
        <authorList>
            <person name="Kono N."/>
            <person name="Nakamura H."/>
            <person name="Ohtoshi R."/>
            <person name="Tomita M."/>
            <person name="Numata K."/>
            <person name="Arakawa K."/>
        </authorList>
    </citation>
    <scope>NUCLEOTIDE SEQUENCE [LARGE SCALE GENOMIC DNA]</scope>
</reference>
<dbReference type="InterPro" id="IPR038765">
    <property type="entry name" value="Papain-like_cys_pep_sf"/>
</dbReference>
<keyword evidence="2" id="KW-0645">Protease</keyword>
<dbReference type="Gene3D" id="3.10.20.90">
    <property type="entry name" value="Phosphatidylinositol 3-kinase Catalytic Subunit, Chain A, domain 1"/>
    <property type="match status" value="1"/>
</dbReference>
<dbReference type="Proteomes" id="UP000299102">
    <property type="component" value="Unassembled WGS sequence"/>
</dbReference>
<dbReference type="AlphaFoldDB" id="A0A4C1TZ32"/>
<dbReference type="GO" id="GO:0030968">
    <property type="term" value="P:endoplasmic reticulum unfolded protein response"/>
    <property type="evidence" value="ECO:0007669"/>
    <property type="project" value="TreeGrafter"/>
</dbReference>
<feature type="region of interest" description="Disordered" evidence="10">
    <location>
        <begin position="304"/>
        <end position="325"/>
    </location>
</feature>
<feature type="compositionally biased region" description="Basic and acidic residues" evidence="10">
    <location>
        <begin position="88"/>
        <end position="97"/>
    </location>
</feature>
<gene>
    <name evidence="14" type="ORF">EVAR_20386_1</name>
</gene>
<evidence type="ECO:0000256" key="4">
    <source>
        <dbReference type="ARBA" id="ARBA00022771"/>
    </source>
</evidence>
<evidence type="ECO:0000256" key="3">
    <source>
        <dbReference type="ARBA" id="ARBA00022723"/>
    </source>
</evidence>
<dbReference type="GO" id="GO:0016579">
    <property type="term" value="P:protein deubiquitination"/>
    <property type="evidence" value="ECO:0007669"/>
    <property type="project" value="TreeGrafter"/>
</dbReference>
<dbReference type="Pfam" id="PF24560">
    <property type="entry name" value="zf-C2H2_OTU1_C"/>
    <property type="match status" value="1"/>
</dbReference>
<dbReference type="FunFam" id="3.10.20.90:FF:000096">
    <property type="entry name" value="Ubiquitin thioesterase OTU1"/>
    <property type="match status" value="1"/>
</dbReference>
<dbReference type="OrthoDB" id="65596at2759"/>
<keyword evidence="8" id="KW-0862">Zinc</keyword>